<accession>A0A9Q1EVG8</accession>
<dbReference type="InterPro" id="IPR036047">
    <property type="entry name" value="F-box-like_dom_sf"/>
</dbReference>
<protein>
    <recommendedName>
        <fullName evidence="4">F-box domain-containing protein</fullName>
    </recommendedName>
</protein>
<dbReference type="SUPFAM" id="SSF81383">
    <property type="entry name" value="F-box domain"/>
    <property type="match status" value="1"/>
</dbReference>
<dbReference type="AlphaFoldDB" id="A0A9Q1EVG8"/>
<feature type="non-terminal residue" evidence="2">
    <location>
        <position position="176"/>
    </location>
</feature>
<keyword evidence="3" id="KW-1185">Reference proteome</keyword>
<feature type="region of interest" description="Disordered" evidence="1">
    <location>
        <begin position="1"/>
        <end position="64"/>
    </location>
</feature>
<organism evidence="2 3">
    <name type="scientific">Synaphobranchus kaupii</name>
    <name type="common">Kaup's arrowtooth eel</name>
    <dbReference type="NCBI Taxonomy" id="118154"/>
    <lineage>
        <taxon>Eukaryota</taxon>
        <taxon>Metazoa</taxon>
        <taxon>Chordata</taxon>
        <taxon>Craniata</taxon>
        <taxon>Vertebrata</taxon>
        <taxon>Euteleostomi</taxon>
        <taxon>Actinopterygii</taxon>
        <taxon>Neopterygii</taxon>
        <taxon>Teleostei</taxon>
        <taxon>Anguilliformes</taxon>
        <taxon>Synaphobranchidae</taxon>
        <taxon>Synaphobranchus</taxon>
    </lineage>
</organism>
<evidence type="ECO:0000313" key="3">
    <source>
        <dbReference type="Proteomes" id="UP001152622"/>
    </source>
</evidence>
<proteinExistence type="predicted"/>
<comment type="caution">
    <text evidence="2">The sequence shown here is derived from an EMBL/GenBank/DDBJ whole genome shotgun (WGS) entry which is preliminary data.</text>
</comment>
<dbReference type="Proteomes" id="UP001152622">
    <property type="component" value="Chromosome 12"/>
</dbReference>
<sequence length="176" mass="19025">MMETWGRLEEEEAEAELSELKAKSGVGRAGRLPSLNLPDQQGPPLHQARATPETSPSPSNEGTGLLSLPWEMVARIASHLPAQCVITVLPQVCRALGGVGEDSTAWQLRARRLTGPGASFPMGPRESFDWPTACLEMEQLITCWAGLGERDRPEGDRVAGLQESGEAAVDRERGQQ</sequence>
<name>A0A9Q1EVG8_SYNKA</name>
<evidence type="ECO:0000313" key="2">
    <source>
        <dbReference type="EMBL" id="KAJ8345846.1"/>
    </source>
</evidence>
<gene>
    <name evidence="2" type="ORF">SKAU_G00300390</name>
</gene>
<evidence type="ECO:0008006" key="4">
    <source>
        <dbReference type="Google" id="ProtNLM"/>
    </source>
</evidence>
<feature type="region of interest" description="Disordered" evidence="1">
    <location>
        <begin position="152"/>
        <end position="176"/>
    </location>
</feature>
<dbReference type="EMBL" id="JAINUF010000012">
    <property type="protein sequence ID" value="KAJ8345846.1"/>
    <property type="molecule type" value="Genomic_DNA"/>
</dbReference>
<dbReference type="OrthoDB" id="71437at2759"/>
<feature type="compositionally biased region" description="Polar residues" evidence="1">
    <location>
        <begin position="52"/>
        <end position="62"/>
    </location>
</feature>
<evidence type="ECO:0000256" key="1">
    <source>
        <dbReference type="SAM" id="MobiDB-lite"/>
    </source>
</evidence>
<reference evidence="2" key="1">
    <citation type="journal article" date="2023" name="Science">
        <title>Genome structures resolve the early diversification of teleost fishes.</title>
        <authorList>
            <person name="Parey E."/>
            <person name="Louis A."/>
            <person name="Montfort J."/>
            <person name="Bouchez O."/>
            <person name="Roques C."/>
            <person name="Iampietro C."/>
            <person name="Lluch J."/>
            <person name="Castinel A."/>
            <person name="Donnadieu C."/>
            <person name="Desvignes T."/>
            <person name="Floi Bucao C."/>
            <person name="Jouanno E."/>
            <person name="Wen M."/>
            <person name="Mejri S."/>
            <person name="Dirks R."/>
            <person name="Jansen H."/>
            <person name="Henkel C."/>
            <person name="Chen W.J."/>
            <person name="Zahm M."/>
            <person name="Cabau C."/>
            <person name="Klopp C."/>
            <person name="Thompson A.W."/>
            <person name="Robinson-Rechavi M."/>
            <person name="Braasch I."/>
            <person name="Lecointre G."/>
            <person name="Bobe J."/>
            <person name="Postlethwait J.H."/>
            <person name="Berthelot C."/>
            <person name="Roest Crollius H."/>
            <person name="Guiguen Y."/>
        </authorList>
    </citation>
    <scope>NUCLEOTIDE SEQUENCE</scope>
    <source>
        <strain evidence="2">WJC10195</strain>
    </source>
</reference>